<comment type="caution">
    <text evidence="3">The sequence shown here is derived from an EMBL/GenBank/DDBJ whole genome shotgun (WGS) entry which is preliminary data.</text>
</comment>
<keyword evidence="3" id="KW-0378">Hydrolase</keyword>
<dbReference type="InterPro" id="IPR009003">
    <property type="entry name" value="Peptidase_S1_PA"/>
</dbReference>
<feature type="region of interest" description="Disordered" evidence="1">
    <location>
        <begin position="229"/>
        <end position="248"/>
    </location>
</feature>
<dbReference type="GO" id="GO:0016787">
    <property type="term" value="F:hydrolase activity"/>
    <property type="evidence" value="ECO:0007669"/>
    <property type="project" value="UniProtKB-KW"/>
</dbReference>
<reference evidence="3 4" key="1">
    <citation type="submission" date="2023-12" db="EMBL/GenBank/DDBJ databases">
        <title>the genome sequence of Hyalangium sp. s54d21.</title>
        <authorList>
            <person name="Zhang X."/>
        </authorList>
    </citation>
    <scope>NUCLEOTIDE SEQUENCE [LARGE SCALE GENOMIC DNA]</scope>
    <source>
        <strain evidence="4">s54d21</strain>
    </source>
</reference>
<gene>
    <name evidence="3" type="ORF">SYV04_06865</name>
</gene>
<dbReference type="PROSITE" id="PS51257">
    <property type="entry name" value="PROKAR_LIPOPROTEIN"/>
    <property type="match status" value="1"/>
</dbReference>
<proteinExistence type="predicted"/>
<dbReference type="PANTHER" id="PTHR24260">
    <property type="match status" value="1"/>
</dbReference>
<evidence type="ECO:0000256" key="1">
    <source>
        <dbReference type="SAM" id="MobiDB-lite"/>
    </source>
</evidence>
<keyword evidence="4" id="KW-1185">Reference proteome</keyword>
<accession>A0ABU5GY21</accession>
<dbReference type="SMART" id="SM00020">
    <property type="entry name" value="Tryp_SPc"/>
    <property type="match status" value="1"/>
</dbReference>
<dbReference type="InterPro" id="IPR051333">
    <property type="entry name" value="CLIP_Serine_Protease"/>
</dbReference>
<dbReference type="PROSITE" id="PS50240">
    <property type="entry name" value="TRYPSIN_DOM"/>
    <property type="match status" value="1"/>
</dbReference>
<dbReference type="Proteomes" id="UP001291309">
    <property type="component" value="Unassembled WGS sequence"/>
</dbReference>
<dbReference type="PANTHER" id="PTHR24260:SF136">
    <property type="entry name" value="GH08193P-RELATED"/>
    <property type="match status" value="1"/>
</dbReference>
<dbReference type="Gene3D" id="2.40.10.10">
    <property type="entry name" value="Trypsin-like serine proteases"/>
    <property type="match status" value="1"/>
</dbReference>
<dbReference type="Pfam" id="PF00089">
    <property type="entry name" value="Trypsin"/>
    <property type="match status" value="1"/>
</dbReference>
<organism evidence="3 4">
    <name type="scientific">Hyalangium rubrum</name>
    <dbReference type="NCBI Taxonomy" id="3103134"/>
    <lineage>
        <taxon>Bacteria</taxon>
        <taxon>Pseudomonadati</taxon>
        <taxon>Myxococcota</taxon>
        <taxon>Myxococcia</taxon>
        <taxon>Myxococcales</taxon>
        <taxon>Cystobacterineae</taxon>
        <taxon>Archangiaceae</taxon>
        <taxon>Hyalangium</taxon>
    </lineage>
</organism>
<name>A0ABU5GY21_9BACT</name>
<dbReference type="InterPro" id="IPR001314">
    <property type="entry name" value="Peptidase_S1A"/>
</dbReference>
<protein>
    <submittedName>
        <fullName evidence="3">Trypsin-like serine protease</fullName>
        <ecNumber evidence="3">3.4.21.-</ecNumber>
    </submittedName>
</protein>
<feature type="domain" description="Peptidase S1" evidence="2">
    <location>
        <begin position="27"/>
        <end position="287"/>
    </location>
</feature>
<dbReference type="InterPro" id="IPR043504">
    <property type="entry name" value="Peptidase_S1_PA_chymotrypsin"/>
</dbReference>
<sequence>MSLIGRGRMARRRTLVARGFWAVAMLVMGGGCFGTAPVPDRAEGEVLAILPPSQEDRRNRYSSVVAITLPRSGKPYCTGVLISPRLVLTAGHCVCTLRKQESVLVGDSSTCNRAATVQTALYQPLGAKEEDVFEEHTGEVLPHPSFKVVLDKRIVKERKADLALIRLPQAVAAKFTHVLPDIEEDIDVDEAVTIVGFGADRVESGESVYGDLQLTRRFGDNTISEKDSAGETFKLKSPGSLTGGGDSGGPCFRESKLVGILSSAITGERSTFTSTYHYRGWLGKMIQETNKSKTR</sequence>
<dbReference type="PROSITE" id="PS00134">
    <property type="entry name" value="TRYPSIN_HIS"/>
    <property type="match status" value="1"/>
</dbReference>
<evidence type="ECO:0000259" key="2">
    <source>
        <dbReference type="PROSITE" id="PS50240"/>
    </source>
</evidence>
<evidence type="ECO:0000313" key="4">
    <source>
        <dbReference type="Proteomes" id="UP001291309"/>
    </source>
</evidence>
<dbReference type="InterPro" id="IPR001254">
    <property type="entry name" value="Trypsin_dom"/>
</dbReference>
<dbReference type="RefSeq" id="WP_321544818.1">
    <property type="nucleotide sequence ID" value="NZ_JAXIVS010000002.1"/>
</dbReference>
<evidence type="ECO:0000313" key="3">
    <source>
        <dbReference type="EMBL" id="MDY7226097.1"/>
    </source>
</evidence>
<dbReference type="SUPFAM" id="SSF50494">
    <property type="entry name" value="Trypsin-like serine proteases"/>
    <property type="match status" value="1"/>
</dbReference>
<dbReference type="EMBL" id="JAXIVS010000002">
    <property type="protein sequence ID" value="MDY7226097.1"/>
    <property type="molecule type" value="Genomic_DNA"/>
</dbReference>
<dbReference type="InterPro" id="IPR018114">
    <property type="entry name" value="TRYPSIN_HIS"/>
</dbReference>
<dbReference type="PRINTS" id="PR00722">
    <property type="entry name" value="CHYMOTRYPSIN"/>
</dbReference>
<dbReference type="EC" id="3.4.21.-" evidence="3"/>